<dbReference type="EMBL" id="GBRH01282726">
    <property type="protein sequence ID" value="JAD15169.1"/>
    <property type="molecule type" value="Transcribed_RNA"/>
</dbReference>
<name>A0A0A9U8W9_ARUDO</name>
<sequence>MVRAECRDPSINMMNSSAVGLWMT</sequence>
<reference evidence="1" key="1">
    <citation type="submission" date="2014-09" db="EMBL/GenBank/DDBJ databases">
        <authorList>
            <person name="Magalhaes I.L.F."/>
            <person name="Oliveira U."/>
            <person name="Santos F.R."/>
            <person name="Vidigal T.H.D.A."/>
            <person name="Brescovit A.D."/>
            <person name="Santos A.J."/>
        </authorList>
    </citation>
    <scope>NUCLEOTIDE SEQUENCE</scope>
    <source>
        <tissue evidence="1">Shoot tissue taken approximately 20 cm above the soil surface</tissue>
    </source>
</reference>
<reference evidence="1" key="2">
    <citation type="journal article" date="2015" name="Data Brief">
        <title>Shoot transcriptome of the giant reed, Arundo donax.</title>
        <authorList>
            <person name="Barrero R.A."/>
            <person name="Guerrero F.D."/>
            <person name="Moolhuijzen P."/>
            <person name="Goolsby J.A."/>
            <person name="Tidwell J."/>
            <person name="Bellgard S.E."/>
            <person name="Bellgard M.I."/>
        </authorList>
    </citation>
    <scope>NUCLEOTIDE SEQUENCE</scope>
    <source>
        <tissue evidence="1">Shoot tissue taken approximately 20 cm above the soil surface</tissue>
    </source>
</reference>
<protein>
    <submittedName>
        <fullName evidence="1">Uncharacterized protein</fullName>
    </submittedName>
</protein>
<accession>A0A0A9U8W9</accession>
<dbReference type="AlphaFoldDB" id="A0A0A9U8W9"/>
<proteinExistence type="predicted"/>
<organism evidence="1">
    <name type="scientific">Arundo donax</name>
    <name type="common">Giant reed</name>
    <name type="synonym">Donax arundinaceus</name>
    <dbReference type="NCBI Taxonomy" id="35708"/>
    <lineage>
        <taxon>Eukaryota</taxon>
        <taxon>Viridiplantae</taxon>
        <taxon>Streptophyta</taxon>
        <taxon>Embryophyta</taxon>
        <taxon>Tracheophyta</taxon>
        <taxon>Spermatophyta</taxon>
        <taxon>Magnoliopsida</taxon>
        <taxon>Liliopsida</taxon>
        <taxon>Poales</taxon>
        <taxon>Poaceae</taxon>
        <taxon>PACMAD clade</taxon>
        <taxon>Arundinoideae</taxon>
        <taxon>Arundineae</taxon>
        <taxon>Arundo</taxon>
    </lineage>
</organism>
<evidence type="ECO:0000313" key="1">
    <source>
        <dbReference type="EMBL" id="JAD15169.1"/>
    </source>
</evidence>